<name>A0ABW9XFM4_9SPHN</name>
<evidence type="ECO:0000313" key="1">
    <source>
        <dbReference type="EMBL" id="NBC37347.1"/>
    </source>
</evidence>
<dbReference type="Proteomes" id="UP000753724">
    <property type="component" value="Unassembled WGS sequence"/>
</dbReference>
<accession>A0ABW9XFM4</accession>
<organism evidence="1 2">
    <name type="scientific">Novosphingobium ovatum</name>
    <dbReference type="NCBI Taxonomy" id="1908523"/>
    <lineage>
        <taxon>Bacteria</taxon>
        <taxon>Pseudomonadati</taxon>
        <taxon>Pseudomonadota</taxon>
        <taxon>Alphaproteobacteria</taxon>
        <taxon>Sphingomonadales</taxon>
        <taxon>Sphingomonadaceae</taxon>
        <taxon>Novosphingobium</taxon>
    </lineage>
</organism>
<dbReference type="RefSeq" id="WP_161719343.1">
    <property type="nucleotide sequence ID" value="NZ_JAAAPO010000005.1"/>
</dbReference>
<proteinExistence type="predicted"/>
<comment type="caution">
    <text evidence="1">The sequence shown here is derived from an EMBL/GenBank/DDBJ whole genome shotgun (WGS) entry which is preliminary data.</text>
</comment>
<sequence length="182" mass="20320">MNGADLIACEAVIAAGLPALEPTNPDHFAKCLRVLLAALPKRNQDDLSGELLVAAYRRKLGHMPVAQVNWLADQVLERCEWFPTIAECLTIAAEWQRDDEALREYRRAETALFWERQRVFDDTMAALRARELAPDAIAALPEAWLRAAHTYGHIYPDADAPGGWIYAAELRARNTAVQEQAA</sequence>
<keyword evidence="2" id="KW-1185">Reference proteome</keyword>
<evidence type="ECO:0000313" key="2">
    <source>
        <dbReference type="Proteomes" id="UP000753724"/>
    </source>
</evidence>
<gene>
    <name evidence="1" type="ORF">GTZ99_12380</name>
</gene>
<protein>
    <submittedName>
        <fullName evidence="1">Uncharacterized protein</fullName>
    </submittedName>
</protein>
<reference evidence="2" key="1">
    <citation type="submission" date="2020-01" db="EMBL/GenBank/DDBJ databases">
        <title>Sphingomonas sp. strain CSW-10.</title>
        <authorList>
            <person name="Chen W.-M."/>
        </authorList>
    </citation>
    <scope>NUCLEOTIDE SEQUENCE [LARGE SCALE GENOMIC DNA]</scope>
    <source>
        <strain evidence="2">FSY-8</strain>
    </source>
</reference>
<dbReference type="EMBL" id="JAAAPO010000005">
    <property type="protein sequence ID" value="NBC37347.1"/>
    <property type="molecule type" value="Genomic_DNA"/>
</dbReference>